<name>A0ABV2XJP4_9NOCA</name>
<dbReference type="Pfam" id="PF04314">
    <property type="entry name" value="PCuAC"/>
    <property type="match status" value="1"/>
</dbReference>
<dbReference type="InterPro" id="IPR058248">
    <property type="entry name" value="Lxx211020-like"/>
</dbReference>
<evidence type="ECO:0000313" key="3">
    <source>
        <dbReference type="EMBL" id="MEU2126123.1"/>
    </source>
</evidence>
<keyword evidence="4" id="KW-1185">Reference proteome</keyword>
<dbReference type="RefSeq" id="WP_063022691.1">
    <property type="nucleotide sequence ID" value="NZ_JBEYBM010000019.1"/>
</dbReference>
<dbReference type="InterPro" id="IPR036182">
    <property type="entry name" value="PCuAC_sf"/>
</dbReference>
<gene>
    <name evidence="3" type="ORF">ABZ507_30360</name>
</gene>
<comment type="caution">
    <text evidence="3">The sequence shown here is derived from an EMBL/GenBank/DDBJ whole genome shotgun (WGS) entry which is preliminary data.</text>
</comment>
<dbReference type="EMBL" id="JBEYBR010000117">
    <property type="protein sequence ID" value="MEU2126123.1"/>
    <property type="molecule type" value="Genomic_DNA"/>
</dbReference>
<dbReference type="PANTHER" id="PTHR36302">
    <property type="entry name" value="BLR7088 PROTEIN"/>
    <property type="match status" value="1"/>
</dbReference>
<evidence type="ECO:0000256" key="1">
    <source>
        <dbReference type="SAM" id="MobiDB-lite"/>
    </source>
</evidence>
<dbReference type="Proteomes" id="UP001550535">
    <property type="component" value="Unassembled WGS sequence"/>
</dbReference>
<feature type="signal peptide" evidence="2">
    <location>
        <begin position="1"/>
        <end position="34"/>
    </location>
</feature>
<organism evidence="3 4">
    <name type="scientific">Nocardia niwae</name>
    <dbReference type="NCBI Taxonomy" id="626084"/>
    <lineage>
        <taxon>Bacteria</taxon>
        <taxon>Bacillati</taxon>
        <taxon>Actinomycetota</taxon>
        <taxon>Actinomycetes</taxon>
        <taxon>Mycobacteriales</taxon>
        <taxon>Nocardiaceae</taxon>
        <taxon>Nocardia</taxon>
    </lineage>
</organism>
<accession>A0ABV2XJP4</accession>
<dbReference type="Gene3D" id="2.60.40.1890">
    <property type="entry name" value="PCu(A)C copper chaperone"/>
    <property type="match status" value="1"/>
</dbReference>
<reference evidence="3 4" key="1">
    <citation type="submission" date="2024-06" db="EMBL/GenBank/DDBJ databases">
        <title>The Natural Products Discovery Center: Release of the First 8490 Sequenced Strains for Exploring Actinobacteria Biosynthetic Diversity.</title>
        <authorList>
            <person name="Kalkreuter E."/>
            <person name="Kautsar S.A."/>
            <person name="Yang D."/>
            <person name="Bader C.D."/>
            <person name="Teijaro C.N."/>
            <person name="Fluegel L."/>
            <person name="Davis C.M."/>
            <person name="Simpson J.R."/>
            <person name="Lauterbach L."/>
            <person name="Steele A.D."/>
            <person name="Gui C."/>
            <person name="Meng S."/>
            <person name="Li G."/>
            <person name="Viehrig K."/>
            <person name="Ye F."/>
            <person name="Su P."/>
            <person name="Kiefer A.F."/>
            <person name="Nichols A."/>
            <person name="Cepeda A.J."/>
            <person name="Yan W."/>
            <person name="Fan B."/>
            <person name="Jiang Y."/>
            <person name="Adhikari A."/>
            <person name="Zheng C.-J."/>
            <person name="Schuster L."/>
            <person name="Cowan T.M."/>
            <person name="Smanski M.J."/>
            <person name="Chevrette M.G."/>
            <person name="De Carvalho L.P.S."/>
            <person name="Shen B."/>
        </authorList>
    </citation>
    <scope>NUCLEOTIDE SEQUENCE [LARGE SCALE GENOMIC DNA]</scope>
    <source>
        <strain evidence="3 4">NPDC019434</strain>
    </source>
</reference>
<proteinExistence type="predicted"/>
<feature type="region of interest" description="Disordered" evidence="1">
    <location>
        <begin position="166"/>
        <end position="190"/>
    </location>
</feature>
<dbReference type="PANTHER" id="PTHR36302:SF1">
    <property type="entry name" value="COPPER CHAPERONE PCU(A)C"/>
    <property type="match status" value="1"/>
</dbReference>
<dbReference type="SUPFAM" id="SSF110087">
    <property type="entry name" value="DR1885-like metal-binding protein"/>
    <property type="match status" value="1"/>
</dbReference>
<dbReference type="InterPro" id="IPR007410">
    <property type="entry name" value="LpqE-like"/>
</dbReference>
<evidence type="ECO:0000256" key="2">
    <source>
        <dbReference type="SAM" id="SignalP"/>
    </source>
</evidence>
<keyword evidence="2" id="KW-0732">Signal</keyword>
<feature type="chain" id="PRO_5047104690" evidence="2">
    <location>
        <begin position="35"/>
        <end position="190"/>
    </location>
</feature>
<evidence type="ECO:0000313" key="4">
    <source>
        <dbReference type="Proteomes" id="UP001550535"/>
    </source>
</evidence>
<protein>
    <submittedName>
        <fullName evidence="3">Copper chaperone PCu(A)C</fullName>
    </submittedName>
</protein>
<sequence length="190" mass="19700">MPAITFLPPRAARFLRGAMAAAAVPLLLTACSSADKTDTVTSAEAVTIADQWVKAADSGMSAAFGDLINSGDTPRTIVSATSPASARIELHEVVADANGAKAMRPKRGGFVIPAHGRTRLRPGGDHIMFMDLRGPLRTGSETSVTLTFEDGSTTTFSAQVRDFSGNQENYVPDHAGGEPHAGAQTPAHGG</sequence>